<dbReference type="EMBL" id="CH991544">
    <property type="protein sequence ID" value="EDQ91920.1"/>
    <property type="molecule type" value="Genomic_DNA"/>
</dbReference>
<dbReference type="InParanoid" id="A9URG8"/>
<dbReference type="RefSeq" id="XP_001743206.1">
    <property type="nucleotide sequence ID" value="XM_001743154.1"/>
</dbReference>
<protein>
    <submittedName>
        <fullName evidence="3">Uncharacterized protein</fullName>
    </submittedName>
</protein>
<feature type="region of interest" description="Disordered" evidence="2">
    <location>
        <begin position="317"/>
        <end position="374"/>
    </location>
</feature>
<feature type="compositionally biased region" description="Low complexity" evidence="2">
    <location>
        <begin position="340"/>
        <end position="351"/>
    </location>
</feature>
<name>A9URG8_MONBE</name>
<evidence type="ECO:0000313" key="3">
    <source>
        <dbReference type="EMBL" id="EDQ91920.1"/>
    </source>
</evidence>
<evidence type="ECO:0000256" key="2">
    <source>
        <dbReference type="SAM" id="MobiDB-lite"/>
    </source>
</evidence>
<feature type="compositionally biased region" description="Polar residues" evidence="2">
    <location>
        <begin position="279"/>
        <end position="288"/>
    </location>
</feature>
<organism evidence="3 4">
    <name type="scientific">Monosiga brevicollis</name>
    <name type="common">Choanoflagellate</name>
    <dbReference type="NCBI Taxonomy" id="81824"/>
    <lineage>
        <taxon>Eukaryota</taxon>
        <taxon>Choanoflagellata</taxon>
        <taxon>Craspedida</taxon>
        <taxon>Salpingoecidae</taxon>
        <taxon>Monosiga</taxon>
    </lineage>
</organism>
<dbReference type="Proteomes" id="UP000001357">
    <property type="component" value="Unassembled WGS sequence"/>
</dbReference>
<reference evidence="3 4" key="1">
    <citation type="journal article" date="2008" name="Nature">
        <title>The genome of the choanoflagellate Monosiga brevicollis and the origin of metazoans.</title>
        <authorList>
            <consortium name="JGI Sequencing"/>
            <person name="King N."/>
            <person name="Westbrook M.J."/>
            <person name="Young S.L."/>
            <person name="Kuo A."/>
            <person name="Abedin M."/>
            <person name="Chapman J."/>
            <person name="Fairclough S."/>
            <person name="Hellsten U."/>
            <person name="Isogai Y."/>
            <person name="Letunic I."/>
            <person name="Marr M."/>
            <person name="Pincus D."/>
            <person name="Putnam N."/>
            <person name="Rokas A."/>
            <person name="Wright K.J."/>
            <person name="Zuzow R."/>
            <person name="Dirks W."/>
            <person name="Good M."/>
            <person name="Goodstein D."/>
            <person name="Lemons D."/>
            <person name="Li W."/>
            <person name="Lyons J.B."/>
            <person name="Morris A."/>
            <person name="Nichols S."/>
            <person name="Richter D.J."/>
            <person name="Salamov A."/>
            <person name="Bork P."/>
            <person name="Lim W.A."/>
            <person name="Manning G."/>
            <person name="Miller W.T."/>
            <person name="McGinnis W."/>
            <person name="Shapiro H."/>
            <person name="Tjian R."/>
            <person name="Grigoriev I.V."/>
            <person name="Rokhsar D."/>
        </authorList>
    </citation>
    <scope>NUCLEOTIDE SEQUENCE [LARGE SCALE GENOMIC DNA]</scope>
    <source>
        <strain evidence="4">MX1 / ATCC 50154</strain>
    </source>
</reference>
<dbReference type="AlphaFoldDB" id="A9URG8"/>
<evidence type="ECO:0000256" key="1">
    <source>
        <dbReference type="SAM" id="Coils"/>
    </source>
</evidence>
<feature type="coiled-coil region" evidence="1">
    <location>
        <begin position="11"/>
        <end position="38"/>
    </location>
</feature>
<proteinExistence type="predicted"/>
<feature type="region of interest" description="Disordered" evidence="2">
    <location>
        <begin position="100"/>
        <end position="190"/>
    </location>
</feature>
<keyword evidence="1" id="KW-0175">Coiled coil</keyword>
<dbReference type="GeneID" id="5888595"/>
<sequence length="465" mass="50929">MAEMHRRATFRNSYTEAMEQAQAQLNRMREHELAQRKEFHDRYIRLMEHWPAARLLTDHPRTVRLVTQSFDEQLPVMDVEWLEEVREQLREVLEQHEYTTPYPDLQQGQRLLHPRVSGTDTPPSTARPTNGPSEVFSSSVPEASVQDEGLLSPIAEADSSPHSPSPAYSRDDRSPPSTDADTVAQLHQAQSQVASLQAQLEVLQEKYEDSRRLAEAAQDELTRSVLQYSIAPAAMSSDNLPETAMQQGPNKLAQNDEENATSDVDAAGQDEASLALRSNKASKSTLQPEATDADATSREIEVSVPVFASARSDSLDLAVADDGDGDGDEDHLSDDDDASDAVAVSSVASASGEERHPVVEASAASASSAPGHAAEQKDLAPVSAALSPSYQRVKLAIYDFEVCRSLLRLSLAAITAVGDTVLFMAQNHSIEYMKAFRRSKDDGSEPIECILTQRQMVVHGALRQT</sequence>
<gene>
    <name evidence="3" type="ORF">MONBRDRAFT_23199</name>
</gene>
<dbReference type="KEGG" id="mbr:MONBRDRAFT_23199"/>
<evidence type="ECO:0000313" key="4">
    <source>
        <dbReference type="Proteomes" id="UP000001357"/>
    </source>
</evidence>
<accession>A9URG8</accession>
<keyword evidence="4" id="KW-1185">Reference proteome</keyword>
<feature type="compositionally biased region" description="Acidic residues" evidence="2">
    <location>
        <begin position="319"/>
        <end position="339"/>
    </location>
</feature>
<feature type="region of interest" description="Disordered" evidence="2">
    <location>
        <begin position="237"/>
        <end position="265"/>
    </location>
</feature>
<feature type="compositionally biased region" description="Polar residues" evidence="2">
    <location>
        <begin position="237"/>
        <end position="253"/>
    </location>
</feature>
<feature type="region of interest" description="Disordered" evidence="2">
    <location>
        <begin position="277"/>
        <end position="298"/>
    </location>
</feature>
<feature type="compositionally biased region" description="Polar residues" evidence="2">
    <location>
        <begin position="118"/>
        <end position="141"/>
    </location>
</feature>